<proteinExistence type="predicted"/>
<dbReference type="EMBL" id="KN823095">
    <property type="protein sequence ID" value="KIO22998.1"/>
    <property type="molecule type" value="Genomic_DNA"/>
</dbReference>
<dbReference type="OrthoDB" id="3217075at2759"/>
<dbReference type="AlphaFoldDB" id="A0A0C3KNQ7"/>
<keyword evidence="3" id="KW-1185">Reference proteome</keyword>
<feature type="region of interest" description="Disordered" evidence="1">
    <location>
        <begin position="116"/>
        <end position="223"/>
    </location>
</feature>
<evidence type="ECO:0000313" key="3">
    <source>
        <dbReference type="Proteomes" id="UP000054248"/>
    </source>
</evidence>
<feature type="compositionally biased region" description="Basic residues" evidence="1">
    <location>
        <begin position="140"/>
        <end position="156"/>
    </location>
</feature>
<organism evidence="2 3">
    <name type="scientific">Tulasnella calospora MUT 4182</name>
    <dbReference type="NCBI Taxonomy" id="1051891"/>
    <lineage>
        <taxon>Eukaryota</taxon>
        <taxon>Fungi</taxon>
        <taxon>Dikarya</taxon>
        <taxon>Basidiomycota</taxon>
        <taxon>Agaricomycotina</taxon>
        <taxon>Agaricomycetes</taxon>
        <taxon>Cantharellales</taxon>
        <taxon>Tulasnellaceae</taxon>
        <taxon>Tulasnella</taxon>
    </lineage>
</organism>
<reference evidence="2 3" key="1">
    <citation type="submission" date="2014-04" db="EMBL/GenBank/DDBJ databases">
        <authorList>
            <consortium name="DOE Joint Genome Institute"/>
            <person name="Kuo A."/>
            <person name="Girlanda M."/>
            <person name="Perotto S."/>
            <person name="Kohler A."/>
            <person name="Nagy L.G."/>
            <person name="Floudas D."/>
            <person name="Copeland A."/>
            <person name="Barry K.W."/>
            <person name="Cichocki N."/>
            <person name="Veneault-Fourrey C."/>
            <person name="LaButti K."/>
            <person name="Lindquist E.A."/>
            <person name="Lipzen A."/>
            <person name="Lundell T."/>
            <person name="Morin E."/>
            <person name="Murat C."/>
            <person name="Sun H."/>
            <person name="Tunlid A."/>
            <person name="Henrissat B."/>
            <person name="Grigoriev I.V."/>
            <person name="Hibbett D.S."/>
            <person name="Martin F."/>
            <person name="Nordberg H.P."/>
            <person name="Cantor M.N."/>
            <person name="Hua S.X."/>
        </authorList>
    </citation>
    <scope>NUCLEOTIDE SEQUENCE [LARGE SCALE GENOMIC DNA]</scope>
    <source>
        <strain evidence="2 3">MUT 4182</strain>
    </source>
</reference>
<evidence type="ECO:0000313" key="2">
    <source>
        <dbReference type="EMBL" id="KIO22998.1"/>
    </source>
</evidence>
<dbReference type="HOGENOM" id="CLU_1046596_0_0_1"/>
<feature type="region of interest" description="Disordered" evidence="1">
    <location>
        <begin position="1"/>
        <end position="21"/>
    </location>
</feature>
<sequence>MKARPPPRLAHSGKPSPIPRNTGDCQIWTLSLHPLRSPARKGPLNSRQLIKTPPPQTTDLVVQLFLHITLTSLQFSSPSSSAAMANYIAIVPPANLVHSIYDFYVEQQSWVSTQLQNSGSPRAHQPLALSPPPFPSRDLVKRRKSRASMSQRRSRHINLDLRTRLTYLPRQSPVHSRHLRRHHAQKQQHLSSHRLSRRTSTSTRTASPPTTPPRETLSPTPVPATAGMTLLAMYGDMVKDRMQSCMRLEEMVRDARSKDLFAVSLF</sequence>
<feature type="compositionally biased region" description="Basic residues" evidence="1">
    <location>
        <begin position="175"/>
        <end position="197"/>
    </location>
</feature>
<dbReference type="Proteomes" id="UP000054248">
    <property type="component" value="Unassembled WGS sequence"/>
</dbReference>
<gene>
    <name evidence="2" type="ORF">M407DRAFT_27500</name>
</gene>
<protein>
    <submittedName>
        <fullName evidence="2">Uncharacterized protein</fullName>
    </submittedName>
</protein>
<reference evidence="3" key="2">
    <citation type="submission" date="2015-01" db="EMBL/GenBank/DDBJ databases">
        <title>Evolutionary Origins and Diversification of the Mycorrhizal Mutualists.</title>
        <authorList>
            <consortium name="DOE Joint Genome Institute"/>
            <consortium name="Mycorrhizal Genomics Consortium"/>
            <person name="Kohler A."/>
            <person name="Kuo A."/>
            <person name="Nagy L.G."/>
            <person name="Floudas D."/>
            <person name="Copeland A."/>
            <person name="Barry K.W."/>
            <person name="Cichocki N."/>
            <person name="Veneault-Fourrey C."/>
            <person name="LaButti K."/>
            <person name="Lindquist E.A."/>
            <person name="Lipzen A."/>
            <person name="Lundell T."/>
            <person name="Morin E."/>
            <person name="Murat C."/>
            <person name="Riley R."/>
            <person name="Ohm R."/>
            <person name="Sun H."/>
            <person name="Tunlid A."/>
            <person name="Henrissat B."/>
            <person name="Grigoriev I.V."/>
            <person name="Hibbett D.S."/>
            <person name="Martin F."/>
        </authorList>
    </citation>
    <scope>NUCLEOTIDE SEQUENCE [LARGE SCALE GENOMIC DNA]</scope>
    <source>
        <strain evidence="3">MUT 4182</strain>
    </source>
</reference>
<evidence type="ECO:0000256" key="1">
    <source>
        <dbReference type="SAM" id="MobiDB-lite"/>
    </source>
</evidence>
<accession>A0A0C3KNQ7</accession>
<feature type="compositionally biased region" description="Low complexity" evidence="1">
    <location>
        <begin position="198"/>
        <end position="208"/>
    </location>
</feature>
<name>A0A0C3KNQ7_9AGAM</name>